<dbReference type="EMBL" id="NJGU01000004">
    <property type="protein sequence ID" value="OWY29864.1"/>
    <property type="molecule type" value="Genomic_DNA"/>
</dbReference>
<dbReference type="AlphaFoldDB" id="A0A2D0B656"/>
<name>A0A2D0B656_9BURK</name>
<evidence type="ECO:0000313" key="2">
    <source>
        <dbReference type="Proteomes" id="UP000197596"/>
    </source>
</evidence>
<proteinExistence type="predicted"/>
<accession>A0A2D0B656</accession>
<sequence length="298" mass="32626">MNTPAISETDLHAYVDGRLPPARAQEVAAWLEREPANVEALERVRAWRAQNQGLHALFDDVMEEPVPPRLAAFAVSAERRRPDSRGRIRTIETTEPAANAGWWRNASRYAAMLLLAVAGGIGGWVLHGAAEEGAMQWLPGLRSQMVAVAPITLARQAAVAHNVYSPDLRRPVEVGADQEQALVTWLSRRIGANVRAPKLAPLGYDLIGGRLLPGQSGPVAQFMYQDAGGQRLTLYVSRDQVQSQGTGFRFAQEGKVNVFYWIDGQFGYALSGGIPRNELSRIASSVYEQLEPVPRPAN</sequence>
<evidence type="ECO:0000313" key="1">
    <source>
        <dbReference type="EMBL" id="OWY29864.1"/>
    </source>
</evidence>
<comment type="caution">
    <text evidence="1">The sequence shown here is derived from an EMBL/GenBank/DDBJ whole genome shotgun (WGS) entry which is preliminary data.</text>
</comment>
<gene>
    <name evidence="1" type="ORF">CEJ42_08420</name>
</gene>
<dbReference type="RefSeq" id="WP_088750613.1">
    <property type="nucleotide sequence ID" value="NZ_NJGU01000004.1"/>
</dbReference>
<dbReference type="Proteomes" id="UP000197596">
    <property type="component" value="Unassembled WGS sequence"/>
</dbReference>
<reference evidence="1 2" key="1">
    <citation type="submission" date="2017-06" db="EMBL/GenBank/DDBJ databases">
        <title>Herbaspirillum phytohormonus sp. nov., isolated from the root nodule of Robinia pseudoacacia in lead-zinc mine.</title>
        <authorList>
            <person name="Fan M."/>
            <person name="Lin Y."/>
        </authorList>
    </citation>
    <scope>NUCLEOTIDE SEQUENCE [LARGE SCALE GENOMIC DNA]</scope>
    <source>
        <strain evidence="1 2">HZ10</strain>
    </source>
</reference>
<evidence type="ECO:0008006" key="3">
    <source>
        <dbReference type="Google" id="ProtNLM"/>
    </source>
</evidence>
<protein>
    <recommendedName>
        <fullName evidence="3">Anti-sigma factor</fullName>
    </recommendedName>
</protein>
<organism evidence="1 2">
    <name type="scientific">Herbaspirillum robiniae</name>
    <dbReference type="NCBI Taxonomy" id="2014887"/>
    <lineage>
        <taxon>Bacteria</taxon>
        <taxon>Pseudomonadati</taxon>
        <taxon>Pseudomonadota</taxon>
        <taxon>Betaproteobacteria</taxon>
        <taxon>Burkholderiales</taxon>
        <taxon>Oxalobacteraceae</taxon>
        <taxon>Herbaspirillum</taxon>
    </lineage>
</organism>